<evidence type="ECO:0000313" key="6">
    <source>
        <dbReference type="Proteomes" id="UP000319143"/>
    </source>
</evidence>
<dbReference type="PANTHER" id="PTHR14614:SF164">
    <property type="entry name" value="HISTONE-ARGININE METHYLTRANSFERASE METTL23"/>
    <property type="match status" value="1"/>
</dbReference>
<reference evidence="5 6" key="1">
    <citation type="submission" date="2019-02" db="EMBL/GenBank/DDBJ databases">
        <title>Deep-cultivation of Planctomycetes and their phenomic and genomic characterization uncovers novel biology.</title>
        <authorList>
            <person name="Wiegand S."/>
            <person name="Jogler M."/>
            <person name="Boedeker C."/>
            <person name="Pinto D."/>
            <person name="Vollmers J."/>
            <person name="Rivas-Marin E."/>
            <person name="Kohn T."/>
            <person name="Peeters S.H."/>
            <person name="Heuer A."/>
            <person name="Rast P."/>
            <person name="Oberbeckmann S."/>
            <person name="Bunk B."/>
            <person name="Jeske O."/>
            <person name="Meyerdierks A."/>
            <person name="Storesund J.E."/>
            <person name="Kallscheuer N."/>
            <person name="Luecker S."/>
            <person name="Lage O.M."/>
            <person name="Pohl T."/>
            <person name="Merkel B.J."/>
            <person name="Hornburger P."/>
            <person name="Mueller R.-W."/>
            <person name="Bruemmer F."/>
            <person name="Labrenz M."/>
            <person name="Spormann A.M."/>
            <person name="Op Den Camp H."/>
            <person name="Overmann J."/>
            <person name="Amann R."/>
            <person name="Jetten M.S.M."/>
            <person name="Mascher T."/>
            <person name="Medema M.H."/>
            <person name="Devos D.P."/>
            <person name="Kaster A.-K."/>
            <person name="Ovreas L."/>
            <person name="Rohde M."/>
            <person name="Galperin M.Y."/>
            <person name="Jogler C."/>
        </authorList>
    </citation>
    <scope>NUCLEOTIDE SEQUENCE [LARGE SCALE GENOMIC DNA]</scope>
    <source>
        <strain evidence="5 6">Poly41</strain>
    </source>
</reference>
<organism evidence="5 6">
    <name type="scientific">Novipirellula artificiosorum</name>
    <dbReference type="NCBI Taxonomy" id="2528016"/>
    <lineage>
        <taxon>Bacteria</taxon>
        <taxon>Pseudomonadati</taxon>
        <taxon>Planctomycetota</taxon>
        <taxon>Planctomycetia</taxon>
        <taxon>Pirellulales</taxon>
        <taxon>Pirellulaceae</taxon>
        <taxon>Novipirellula</taxon>
    </lineage>
</organism>
<dbReference type="SUPFAM" id="SSF53335">
    <property type="entry name" value="S-adenosyl-L-methionine-dependent methyltransferases"/>
    <property type="match status" value="1"/>
</dbReference>
<keyword evidence="3" id="KW-0949">S-adenosyl-L-methionine</keyword>
<evidence type="ECO:0000256" key="2">
    <source>
        <dbReference type="ARBA" id="ARBA00022679"/>
    </source>
</evidence>
<dbReference type="InterPro" id="IPR019410">
    <property type="entry name" value="Methyltransf_16"/>
</dbReference>
<accession>A0A5C6E0A7</accession>
<evidence type="ECO:0000256" key="4">
    <source>
        <dbReference type="ARBA" id="ARBA00043988"/>
    </source>
</evidence>
<dbReference type="GO" id="GO:0032259">
    <property type="term" value="P:methylation"/>
    <property type="evidence" value="ECO:0007669"/>
    <property type="project" value="UniProtKB-KW"/>
</dbReference>
<dbReference type="Proteomes" id="UP000319143">
    <property type="component" value="Unassembled WGS sequence"/>
</dbReference>
<proteinExistence type="inferred from homology"/>
<evidence type="ECO:0000313" key="5">
    <source>
        <dbReference type="EMBL" id="TWU40766.1"/>
    </source>
</evidence>
<comment type="caution">
    <text evidence="5">The sequence shown here is derived from an EMBL/GenBank/DDBJ whole genome shotgun (WGS) entry which is preliminary data.</text>
</comment>
<dbReference type="OrthoDB" id="264333at2"/>
<protein>
    <submittedName>
        <fullName evidence="5">Putative methyltransferase</fullName>
    </submittedName>
</protein>
<dbReference type="Gene3D" id="3.40.50.150">
    <property type="entry name" value="Vaccinia Virus protein VP39"/>
    <property type="match status" value="1"/>
</dbReference>
<gene>
    <name evidence="5" type="ORF">Poly41_16010</name>
</gene>
<evidence type="ECO:0000256" key="3">
    <source>
        <dbReference type="ARBA" id="ARBA00022691"/>
    </source>
</evidence>
<keyword evidence="1 5" id="KW-0489">Methyltransferase</keyword>
<dbReference type="RefSeq" id="WP_146525319.1">
    <property type="nucleotide sequence ID" value="NZ_SJPV01000002.1"/>
</dbReference>
<dbReference type="PANTHER" id="PTHR14614">
    <property type="entry name" value="HEPATOCELLULAR CARCINOMA-ASSOCIATED ANTIGEN"/>
    <property type="match status" value="1"/>
</dbReference>
<keyword evidence="6" id="KW-1185">Reference proteome</keyword>
<dbReference type="EMBL" id="SJPV01000002">
    <property type="protein sequence ID" value="TWU40766.1"/>
    <property type="molecule type" value="Genomic_DNA"/>
</dbReference>
<evidence type="ECO:0000256" key="1">
    <source>
        <dbReference type="ARBA" id="ARBA00022603"/>
    </source>
</evidence>
<dbReference type="InterPro" id="IPR029063">
    <property type="entry name" value="SAM-dependent_MTases_sf"/>
</dbReference>
<sequence length="230" mass="26209">MDTTESFEQLAARVSERFRWQWDEILIAGEPFRLAVASDPEGMLIEACERQDAGEQGVIDPFWATTWRAAAGLDRFLEQVKLKQVSVLELGCGTGHAGIAAIRRGANVTLTDGVDDPLMLVRMSVWDFRDRCQVERLRFGIDRIAGPSFPIILGSDVTYLRSLWPELDHCLRDHLAQAGQVFLSDPYRIIANEFRGWIQDKGWHYTEHRVEMEDDPEHPIRVMELRAGGE</sequence>
<dbReference type="Pfam" id="PF10294">
    <property type="entry name" value="Methyltransf_16"/>
    <property type="match status" value="1"/>
</dbReference>
<dbReference type="GO" id="GO:0008168">
    <property type="term" value="F:methyltransferase activity"/>
    <property type="evidence" value="ECO:0007669"/>
    <property type="project" value="UniProtKB-KW"/>
</dbReference>
<name>A0A5C6E0A7_9BACT</name>
<comment type="similarity">
    <text evidence="4">Belongs to the methyltransferase superfamily. METTL23 family.</text>
</comment>
<keyword evidence="2 5" id="KW-0808">Transferase</keyword>
<dbReference type="AlphaFoldDB" id="A0A5C6E0A7"/>